<comment type="caution">
    <text evidence="8">The sequence shown here is derived from an EMBL/GenBank/DDBJ whole genome shotgun (WGS) entry which is preliminary data.</text>
</comment>
<gene>
    <name evidence="8" type="ORF">BD847_1755</name>
</gene>
<dbReference type="PROSITE" id="PS50283">
    <property type="entry name" value="NA_SOLUT_SYMP_3"/>
    <property type="match status" value="1"/>
</dbReference>
<dbReference type="InterPro" id="IPR001734">
    <property type="entry name" value="Na/solute_symporter"/>
</dbReference>
<proteinExistence type="inferred from homology"/>
<dbReference type="CDD" id="cd10325">
    <property type="entry name" value="SLC5sbd_vSGLT"/>
    <property type="match status" value="1"/>
</dbReference>
<evidence type="ECO:0000256" key="3">
    <source>
        <dbReference type="ARBA" id="ARBA00022692"/>
    </source>
</evidence>
<comment type="subcellular location">
    <subcellularLocation>
        <location evidence="1">Membrane</location>
        <topology evidence="1">Multi-pass membrane protein</topology>
    </subcellularLocation>
</comment>
<feature type="transmembrane region" description="Helical" evidence="7">
    <location>
        <begin position="6"/>
        <end position="28"/>
    </location>
</feature>
<dbReference type="InterPro" id="IPR038377">
    <property type="entry name" value="Na/Glc_symporter_sf"/>
</dbReference>
<feature type="transmembrane region" description="Helical" evidence="7">
    <location>
        <begin position="295"/>
        <end position="320"/>
    </location>
</feature>
<dbReference type="Gene3D" id="1.20.1730.10">
    <property type="entry name" value="Sodium/glucose cotransporter"/>
    <property type="match status" value="1"/>
</dbReference>
<feature type="transmembrane region" description="Helical" evidence="7">
    <location>
        <begin position="190"/>
        <end position="212"/>
    </location>
</feature>
<reference evidence="8 9" key="1">
    <citation type="submission" date="2018-07" db="EMBL/GenBank/DDBJ databases">
        <title>Genomic Encyclopedia of Archaeal and Bacterial Type Strains, Phase II (KMG-II): from individual species to whole genera.</title>
        <authorList>
            <person name="Goeker M."/>
        </authorList>
    </citation>
    <scope>NUCLEOTIDE SEQUENCE [LARGE SCALE GENOMIC DNA]</scope>
    <source>
        <strain evidence="8 9">DSM 25795</strain>
    </source>
</reference>
<evidence type="ECO:0000256" key="5">
    <source>
        <dbReference type="ARBA" id="ARBA00023136"/>
    </source>
</evidence>
<feature type="transmembrane region" description="Helical" evidence="7">
    <location>
        <begin position="253"/>
        <end position="274"/>
    </location>
</feature>
<dbReference type="PANTHER" id="PTHR11819">
    <property type="entry name" value="SOLUTE CARRIER FAMILY 5"/>
    <property type="match status" value="1"/>
</dbReference>
<keyword evidence="9" id="KW-1185">Reference proteome</keyword>
<evidence type="ECO:0000313" key="8">
    <source>
        <dbReference type="EMBL" id="RED25016.1"/>
    </source>
</evidence>
<keyword evidence="5 7" id="KW-0472">Membrane</keyword>
<feature type="transmembrane region" description="Helical" evidence="7">
    <location>
        <begin position="395"/>
        <end position="412"/>
    </location>
</feature>
<name>A0A3D9FW87_9FLAO</name>
<accession>A0A3D9FW87</accession>
<feature type="transmembrane region" description="Helical" evidence="7">
    <location>
        <begin position="40"/>
        <end position="63"/>
    </location>
</feature>
<evidence type="ECO:0000256" key="2">
    <source>
        <dbReference type="ARBA" id="ARBA00006434"/>
    </source>
</evidence>
<feature type="transmembrane region" description="Helical" evidence="7">
    <location>
        <begin position="350"/>
        <end position="374"/>
    </location>
</feature>
<feature type="transmembrane region" description="Helical" evidence="7">
    <location>
        <begin position="125"/>
        <end position="147"/>
    </location>
</feature>
<feature type="transmembrane region" description="Helical" evidence="7">
    <location>
        <begin position="159"/>
        <end position="178"/>
    </location>
</feature>
<evidence type="ECO:0000256" key="1">
    <source>
        <dbReference type="ARBA" id="ARBA00004141"/>
    </source>
</evidence>
<protein>
    <submittedName>
        <fullName evidence="8">SSS family solute:Na+ symporter</fullName>
    </submittedName>
</protein>
<dbReference type="AlphaFoldDB" id="A0A3D9FW87"/>
<sequence>MNQNLAFADYAVFIIYFIVVSAYGYSVYRKRKQDEHDAKAYFLAEGNLTWWAIGASLIASNISAEQFIGMSGEGFFLGIAVAAYEWLAAVALIIVAVWFIPVYLKNKIYTMPQFLKTRYNESTALIMAVFWLFLYVFVNLTSILYLGAVAINGLAGGEYLHVIMIGLAVFALFISLGGMKVVAYTDVIQVAVLIIGGLVTSYIALTTVGQYFGVGQNAIEGFKVLMREAPEHFKMIIPRPTANSSQLDIDKYLTFPGLMSYLAGIWIINLNYWGCNQYITQRALGADLQTARTGILFAGMLKLLMPLIVMLPGIAAYVLYQNGHLPQLVGGKDGAYSAVLTFLPTGLKGLSVAALTAAIVASLAGKVNSISTIYTLDVHKKYIQKDAGEKQQVNIGRIAVFAAMLLAVLFTWNDLLGIGGVGGFTYIQKYTGFISPGVFAMFFLGMFWKRTTGTAAIVGVILGFVLSVLFNEYAPALFGNETLLYTAYPNGKGAFEIPFHICMGLSFFFTMLAMIGISFAGPKVNPKAFEIDSEMFKVKPQTTVLIVITLLVIVALYVKFW</sequence>
<dbReference type="GO" id="GO:0005886">
    <property type="term" value="C:plasma membrane"/>
    <property type="evidence" value="ECO:0007669"/>
    <property type="project" value="TreeGrafter"/>
</dbReference>
<dbReference type="PANTHER" id="PTHR11819:SF195">
    <property type="entry name" value="SODIUM_GLUCOSE COTRANSPORTER 4"/>
    <property type="match status" value="1"/>
</dbReference>
<dbReference type="Pfam" id="PF00474">
    <property type="entry name" value="SSF"/>
    <property type="match status" value="1"/>
</dbReference>
<feature type="transmembrane region" description="Helical" evidence="7">
    <location>
        <begin position="542"/>
        <end position="560"/>
    </location>
</feature>
<feature type="transmembrane region" description="Helical" evidence="7">
    <location>
        <begin position="432"/>
        <end position="448"/>
    </location>
</feature>
<evidence type="ECO:0000313" key="9">
    <source>
        <dbReference type="Proteomes" id="UP000257004"/>
    </source>
</evidence>
<feature type="transmembrane region" description="Helical" evidence="7">
    <location>
        <begin position="75"/>
        <end position="104"/>
    </location>
</feature>
<keyword evidence="4 7" id="KW-1133">Transmembrane helix</keyword>
<dbReference type="OrthoDB" id="9814523at2"/>
<evidence type="ECO:0000256" key="6">
    <source>
        <dbReference type="RuleBase" id="RU362091"/>
    </source>
</evidence>
<comment type="similarity">
    <text evidence="2 6">Belongs to the sodium:solute symporter (SSF) (TC 2.A.21) family.</text>
</comment>
<evidence type="ECO:0000256" key="4">
    <source>
        <dbReference type="ARBA" id="ARBA00022989"/>
    </source>
</evidence>
<organism evidence="8 9">
    <name type="scientific">Flavobacterium cutihirudinis</name>
    <dbReference type="NCBI Taxonomy" id="1265740"/>
    <lineage>
        <taxon>Bacteria</taxon>
        <taxon>Pseudomonadati</taxon>
        <taxon>Bacteroidota</taxon>
        <taxon>Flavobacteriia</taxon>
        <taxon>Flavobacteriales</taxon>
        <taxon>Flavobacteriaceae</taxon>
        <taxon>Flavobacterium</taxon>
    </lineage>
</organism>
<dbReference type="Proteomes" id="UP000257004">
    <property type="component" value="Unassembled WGS sequence"/>
</dbReference>
<keyword evidence="3 7" id="KW-0812">Transmembrane</keyword>
<feature type="transmembrane region" description="Helical" evidence="7">
    <location>
        <begin position="497"/>
        <end position="521"/>
    </location>
</feature>
<dbReference type="GO" id="GO:0005412">
    <property type="term" value="F:D-glucose:sodium symporter activity"/>
    <property type="evidence" value="ECO:0007669"/>
    <property type="project" value="TreeGrafter"/>
</dbReference>
<feature type="transmembrane region" description="Helical" evidence="7">
    <location>
        <begin position="455"/>
        <end position="477"/>
    </location>
</feature>
<dbReference type="NCBIfam" id="TIGR00813">
    <property type="entry name" value="sss"/>
    <property type="match status" value="1"/>
</dbReference>
<dbReference type="RefSeq" id="WP_115887865.1">
    <property type="nucleotide sequence ID" value="NZ_QRDQ01000008.1"/>
</dbReference>
<dbReference type="EMBL" id="QRDQ01000008">
    <property type="protein sequence ID" value="RED25016.1"/>
    <property type="molecule type" value="Genomic_DNA"/>
</dbReference>
<evidence type="ECO:0000256" key="7">
    <source>
        <dbReference type="SAM" id="Phobius"/>
    </source>
</evidence>